<dbReference type="SMART" id="SM00062">
    <property type="entry name" value="PBPb"/>
    <property type="match status" value="1"/>
</dbReference>
<reference evidence="5 6" key="1">
    <citation type="journal article" date="2023" name="Ecotoxicol. Environ. Saf.">
        <title>Mercury remediation potential of mercury-resistant strain Rheinheimera metallidurans sp. nov. isolated from a municipal waste dumping site.</title>
        <authorList>
            <person name="Yadav V."/>
            <person name="Manjhi A."/>
            <person name="Vadakedath N."/>
        </authorList>
    </citation>
    <scope>NUCLEOTIDE SEQUENCE [LARGE SCALE GENOMIC DNA]</scope>
    <source>
        <strain evidence="5 6">E-49</strain>
    </source>
</reference>
<dbReference type="InterPro" id="IPR001638">
    <property type="entry name" value="Solute-binding_3/MltF_N"/>
</dbReference>
<feature type="domain" description="Solute-binding protein family 3/N-terminal" evidence="4">
    <location>
        <begin position="49"/>
        <end position="271"/>
    </location>
</feature>
<feature type="chain" id="PRO_5047063445" evidence="3">
    <location>
        <begin position="29"/>
        <end position="281"/>
    </location>
</feature>
<evidence type="ECO:0000313" key="5">
    <source>
        <dbReference type="EMBL" id="MEH8016558.1"/>
    </source>
</evidence>
<comment type="similarity">
    <text evidence="1">Belongs to the bacterial solute-binding protein 3 family.</text>
</comment>
<organism evidence="5 6">
    <name type="scientific">Rheinheimera muenzenbergensis</name>
    <dbReference type="NCBI Taxonomy" id="1193628"/>
    <lineage>
        <taxon>Bacteria</taxon>
        <taxon>Pseudomonadati</taxon>
        <taxon>Pseudomonadota</taxon>
        <taxon>Gammaproteobacteria</taxon>
        <taxon>Chromatiales</taxon>
        <taxon>Chromatiaceae</taxon>
        <taxon>Rheinheimera</taxon>
    </lineage>
</organism>
<evidence type="ECO:0000313" key="6">
    <source>
        <dbReference type="Proteomes" id="UP001375382"/>
    </source>
</evidence>
<dbReference type="PANTHER" id="PTHR35936">
    <property type="entry name" value="MEMBRANE-BOUND LYTIC MUREIN TRANSGLYCOSYLASE F"/>
    <property type="match status" value="1"/>
</dbReference>
<protein>
    <submittedName>
        <fullName evidence="5">Transporter substrate-binding domain-containing protein</fullName>
    </submittedName>
</protein>
<dbReference type="RefSeq" id="WP_335734975.1">
    <property type="nucleotide sequence ID" value="NZ_JALAAR010000003.1"/>
</dbReference>
<dbReference type="PANTHER" id="PTHR35936:SF19">
    <property type="entry name" value="AMINO-ACID-BINDING PROTEIN YXEM-RELATED"/>
    <property type="match status" value="1"/>
</dbReference>
<dbReference type="Gene3D" id="3.40.190.10">
    <property type="entry name" value="Periplasmic binding protein-like II"/>
    <property type="match status" value="2"/>
</dbReference>
<dbReference type="SUPFAM" id="SSF53850">
    <property type="entry name" value="Periplasmic binding protein-like II"/>
    <property type="match status" value="1"/>
</dbReference>
<proteinExistence type="inferred from homology"/>
<evidence type="ECO:0000256" key="3">
    <source>
        <dbReference type="SAM" id="SignalP"/>
    </source>
</evidence>
<gene>
    <name evidence="5" type="ORF">MN202_04905</name>
</gene>
<dbReference type="EMBL" id="JALAAR010000003">
    <property type="protein sequence ID" value="MEH8016558.1"/>
    <property type="molecule type" value="Genomic_DNA"/>
</dbReference>
<evidence type="ECO:0000259" key="4">
    <source>
        <dbReference type="SMART" id="SM00062"/>
    </source>
</evidence>
<sequence length="281" mass="31620">MMKILPSHSIFYPLCLVASLLTSTLAYAEEPVAAGNAAEPQLVWCLDHFSRFHHYEDTPEPYGPSVDLMQELAKRAGFKLHFTPRTPTARCLRMMAEGKVDLMSNLKYSDERNSNMFMLPYNKTVPESLFLRYNDSRIIDTEAQLQHLTLVSIRSYLYSPSVMAFLQQHPRQAVTVDSIEAGLEMLLRGRVDALISPTVSTSDAINTTSSYRHRFRIAGLDLGRNNQSYIHIALSRSSAHASLEPLLRKHLADMVTDGTVARLYDQAIAQSMLLPPLPLQP</sequence>
<evidence type="ECO:0000256" key="2">
    <source>
        <dbReference type="ARBA" id="ARBA00022729"/>
    </source>
</evidence>
<dbReference type="Pfam" id="PF00497">
    <property type="entry name" value="SBP_bac_3"/>
    <property type="match status" value="1"/>
</dbReference>
<feature type="signal peptide" evidence="3">
    <location>
        <begin position="1"/>
        <end position="28"/>
    </location>
</feature>
<dbReference type="Proteomes" id="UP001375382">
    <property type="component" value="Unassembled WGS sequence"/>
</dbReference>
<name>A0ABU8C3R2_9GAMM</name>
<comment type="caution">
    <text evidence="5">The sequence shown here is derived from an EMBL/GenBank/DDBJ whole genome shotgun (WGS) entry which is preliminary data.</text>
</comment>
<accession>A0ABU8C3R2</accession>
<keyword evidence="2 3" id="KW-0732">Signal</keyword>
<keyword evidence="6" id="KW-1185">Reference proteome</keyword>
<evidence type="ECO:0000256" key="1">
    <source>
        <dbReference type="ARBA" id="ARBA00010333"/>
    </source>
</evidence>